<dbReference type="Gene3D" id="3.20.20.70">
    <property type="entry name" value="Aldolase class I"/>
    <property type="match status" value="1"/>
</dbReference>
<dbReference type="SFLD" id="SFLDG01067">
    <property type="entry name" value="SPASM/twitch_domain_containing"/>
    <property type="match status" value="1"/>
</dbReference>
<keyword evidence="2" id="KW-0949">S-adenosyl-L-methionine</keyword>
<keyword evidence="8" id="KW-1185">Reference proteome</keyword>
<dbReference type="Proteomes" id="UP001199044">
    <property type="component" value="Unassembled WGS sequence"/>
</dbReference>
<comment type="caution">
    <text evidence="7">The sequence shown here is derived from an EMBL/GenBank/DDBJ whole genome shotgun (WGS) entry which is preliminary data.</text>
</comment>
<organism evidence="7 8">
    <name type="scientific">Vibrio tritonius</name>
    <dbReference type="NCBI Taxonomy" id="1435069"/>
    <lineage>
        <taxon>Bacteria</taxon>
        <taxon>Pseudomonadati</taxon>
        <taxon>Pseudomonadota</taxon>
        <taxon>Gammaproteobacteria</taxon>
        <taxon>Vibrionales</taxon>
        <taxon>Vibrionaceae</taxon>
        <taxon>Vibrio</taxon>
    </lineage>
</organism>
<keyword evidence="4" id="KW-0408">Iron</keyword>
<gene>
    <name evidence="7" type="primary">hxsC</name>
    <name evidence="7" type="ORF">LDJ79_05280</name>
</gene>
<evidence type="ECO:0000256" key="4">
    <source>
        <dbReference type="ARBA" id="ARBA00023004"/>
    </source>
</evidence>
<evidence type="ECO:0000256" key="2">
    <source>
        <dbReference type="ARBA" id="ARBA00022691"/>
    </source>
</evidence>
<dbReference type="PANTHER" id="PTHR11228:SF7">
    <property type="entry name" value="PQQA PEPTIDE CYCLASE"/>
    <property type="match status" value="1"/>
</dbReference>
<name>A0ABS7YMM4_9VIBR</name>
<feature type="domain" description="Radical SAM core" evidence="6">
    <location>
        <begin position="115"/>
        <end position="274"/>
    </location>
</feature>
<evidence type="ECO:0000313" key="8">
    <source>
        <dbReference type="Proteomes" id="UP001199044"/>
    </source>
</evidence>
<dbReference type="NCBIfam" id="TIGR03977">
    <property type="entry name" value="rSAM_pair_HxsC"/>
    <property type="match status" value="1"/>
</dbReference>
<dbReference type="SFLD" id="SFLDS00029">
    <property type="entry name" value="Radical_SAM"/>
    <property type="match status" value="1"/>
</dbReference>
<dbReference type="PANTHER" id="PTHR11228">
    <property type="entry name" value="RADICAL SAM DOMAIN PROTEIN"/>
    <property type="match status" value="1"/>
</dbReference>
<evidence type="ECO:0000313" key="7">
    <source>
        <dbReference type="EMBL" id="MCA2015515.1"/>
    </source>
</evidence>
<evidence type="ECO:0000256" key="5">
    <source>
        <dbReference type="ARBA" id="ARBA00023014"/>
    </source>
</evidence>
<proteinExistence type="predicted"/>
<protein>
    <submittedName>
        <fullName evidence="7">His-Xaa-Ser system radical SAM maturase HxsC</fullName>
    </submittedName>
</protein>
<dbReference type="CDD" id="cd01335">
    <property type="entry name" value="Radical_SAM"/>
    <property type="match status" value="1"/>
</dbReference>
<dbReference type="InterPro" id="IPR050377">
    <property type="entry name" value="Radical_SAM_PqqE_MftC-like"/>
</dbReference>
<dbReference type="InterPro" id="IPR058240">
    <property type="entry name" value="rSAM_sf"/>
</dbReference>
<dbReference type="InterPro" id="IPR007197">
    <property type="entry name" value="rSAM"/>
</dbReference>
<dbReference type="InterPro" id="IPR013785">
    <property type="entry name" value="Aldolase_TIM"/>
</dbReference>
<dbReference type="EMBL" id="JAIWIU010000029">
    <property type="protein sequence ID" value="MCA2015515.1"/>
    <property type="molecule type" value="Genomic_DNA"/>
</dbReference>
<dbReference type="Pfam" id="PF04055">
    <property type="entry name" value="Radical_SAM"/>
    <property type="match status" value="1"/>
</dbReference>
<dbReference type="RefSeq" id="WP_225249836.1">
    <property type="nucleotide sequence ID" value="NZ_JAIWIU010000029.1"/>
</dbReference>
<sequence length="346" mass="39395">MNKNLPLKSTAKIFNFEHPLILKIITLHDFISTGEYGNKYCLKLDGNPNHLGDILNLDWGAIIISEDLYYEEVSYPVIYGLNIPEIVSSGDVISVSSHGISVYYRKNSNSNVLFVTERCNHNCIMCSQPPREIIDEWRVDVCHTIIEFIDKNEKVLGISGGEPTLLGEKLIDLIKHCKNTLPSTQLHILTNGTAFHKIDYLERILQIEHPNIMWGIPIYGDTPQLHDFHTQVKGSFNKTVHGIYNLASKGQSIELRIVLTHSILDNIRNIMEFILWNMPFVDTVALMGVESTGYAKSNYELVWAEIEPYINEVRHSIKLMQCSPINVLLYNIPLCKLPIELHDIAV</sequence>
<dbReference type="SFLD" id="SFLDG01103">
    <property type="entry name" value="Uncharacterised_Radical_SAM_Su"/>
    <property type="match status" value="1"/>
</dbReference>
<evidence type="ECO:0000256" key="1">
    <source>
        <dbReference type="ARBA" id="ARBA00001966"/>
    </source>
</evidence>
<dbReference type="SUPFAM" id="SSF102114">
    <property type="entry name" value="Radical SAM enzymes"/>
    <property type="match status" value="1"/>
</dbReference>
<evidence type="ECO:0000256" key="3">
    <source>
        <dbReference type="ARBA" id="ARBA00022723"/>
    </source>
</evidence>
<keyword evidence="5" id="KW-0411">Iron-sulfur</keyword>
<accession>A0ABS7YMM4</accession>
<dbReference type="InterPro" id="IPR024032">
    <property type="entry name" value="rSAM_paired_HxsC"/>
</dbReference>
<evidence type="ECO:0000259" key="6">
    <source>
        <dbReference type="Pfam" id="PF04055"/>
    </source>
</evidence>
<keyword evidence="3" id="KW-0479">Metal-binding</keyword>
<comment type="cofactor">
    <cofactor evidence="1">
        <name>[4Fe-4S] cluster</name>
        <dbReference type="ChEBI" id="CHEBI:49883"/>
    </cofactor>
</comment>
<reference evidence="8" key="1">
    <citation type="submission" date="2023-07" db="EMBL/GenBank/DDBJ databases">
        <title>Molecular identification of indigenous halophilic bacteria isolated from red sea cost, biodegradation of synthetic dyes and assessment of degraded metabolite toxicity.</title>
        <authorList>
            <person name="Chaieb K."/>
            <person name="Altayb H.N."/>
        </authorList>
    </citation>
    <scope>NUCLEOTIDE SEQUENCE [LARGE SCALE GENOMIC DNA]</scope>
    <source>
        <strain evidence="8">K20</strain>
    </source>
</reference>